<dbReference type="PANTHER" id="PTHR11943">
    <property type="entry name" value="GALACTOSE-1-PHOSPHATE URIDYLYLTRANSFERASE"/>
    <property type="match status" value="1"/>
</dbReference>
<dbReference type="PROSITE" id="PS00117">
    <property type="entry name" value="GAL_P_UDP_TRANSF_I"/>
    <property type="match status" value="1"/>
</dbReference>
<dbReference type="GO" id="GO:0005737">
    <property type="term" value="C:cytoplasm"/>
    <property type="evidence" value="ECO:0007669"/>
    <property type="project" value="TreeGrafter"/>
</dbReference>
<comment type="similarity">
    <text evidence="4 14">Belongs to the galactose-1-phosphate uridylyltransferase type 1 family.</text>
</comment>
<dbReference type="SUPFAM" id="SSF54197">
    <property type="entry name" value="HIT-like"/>
    <property type="match status" value="2"/>
</dbReference>
<dbReference type="EC" id="2.7.7.12" evidence="5 13"/>
<sequence>MQAFENKGEAMGCSQPHPHGQIWANSFLPNEIERKDKLLKEYQQQQGSNLLVDYVSAELKDGHRTVVETEHWLAVVPYWASWPFETMLLPKVHIRRMSELSEEQKDDLSVAIKKLTSRYDNLFQCSFPYSMGWHYAPFFKQGEDTEHWQLHALFYPPLLRSATIRKFMVGYEMLAESQRDLTAEQAAKRLRDLSDIHYKEQK</sequence>
<dbReference type="EMBL" id="BBSA01000016">
    <property type="protein sequence ID" value="GAM65002.1"/>
    <property type="molecule type" value="Genomic_DNA"/>
</dbReference>
<evidence type="ECO:0000256" key="6">
    <source>
        <dbReference type="ARBA" id="ARBA00016340"/>
    </source>
</evidence>
<dbReference type="Pfam" id="PF01087">
    <property type="entry name" value="GalP_UDP_transf"/>
    <property type="match status" value="1"/>
</dbReference>
<organism evidence="17 18">
    <name type="scientific">Vibrio ishigakensis</name>
    <dbReference type="NCBI Taxonomy" id="1481914"/>
    <lineage>
        <taxon>Bacteria</taxon>
        <taxon>Pseudomonadati</taxon>
        <taxon>Pseudomonadota</taxon>
        <taxon>Gammaproteobacteria</taxon>
        <taxon>Vibrionales</taxon>
        <taxon>Vibrionaceae</taxon>
        <taxon>Vibrio</taxon>
    </lineage>
</organism>
<gene>
    <name evidence="17" type="ORF">JCM19232_46</name>
</gene>
<reference evidence="17 18" key="1">
    <citation type="submission" date="2015-01" db="EMBL/GenBank/DDBJ databases">
        <title>Vibrio sp. C5 JCM 19232 whole genome shotgun sequence.</title>
        <authorList>
            <person name="Sawabe T."/>
            <person name="Meirelles P."/>
            <person name="Feng G."/>
            <person name="Sayaka M."/>
            <person name="Hattori M."/>
            <person name="Ohkuma M."/>
        </authorList>
    </citation>
    <scope>NUCLEOTIDE SEQUENCE [LARGE SCALE GENOMIC DNA]</scope>
    <source>
        <strain evidence="17 18">JCM19232</strain>
    </source>
</reference>
<keyword evidence="7 14" id="KW-0808">Transferase</keyword>
<dbReference type="GO" id="GO:0033499">
    <property type="term" value="P:galactose catabolic process via UDP-galactose, Leloir pathway"/>
    <property type="evidence" value="ECO:0007669"/>
    <property type="project" value="TreeGrafter"/>
</dbReference>
<evidence type="ECO:0000256" key="7">
    <source>
        <dbReference type="ARBA" id="ARBA00022679"/>
    </source>
</evidence>
<dbReference type="GO" id="GO:0008270">
    <property type="term" value="F:zinc ion binding"/>
    <property type="evidence" value="ECO:0007669"/>
    <property type="project" value="InterPro"/>
</dbReference>
<dbReference type="InterPro" id="IPR005850">
    <property type="entry name" value="GalP_Utransf_C"/>
</dbReference>
<dbReference type="UniPathway" id="UPA00214"/>
<comment type="cofactor">
    <cofactor evidence="2">
        <name>Zn(2+)</name>
        <dbReference type="ChEBI" id="CHEBI:29105"/>
    </cofactor>
</comment>
<evidence type="ECO:0000259" key="15">
    <source>
        <dbReference type="Pfam" id="PF01087"/>
    </source>
</evidence>
<evidence type="ECO:0000256" key="4">
    <source>
        <dbReference type="ARBA" id="ARBA00010951"/>
    </source>
</evidence>
<proteinExistence type="inferred from homology"/>
<comment type="caution">
    <text evidence="17">The sequence shown here is derived from an EMBL/GenBank/DDBJ whole genome shotgun (WGS) entry which is preliminary data.</text>
</comment>
<evidence type="ECO:0000256" key="3">
    <source>
        <dbReference type="ARBA" id="ARBA00004947"/>
    </source>
</evidence>
<keyword evidence="8 14" id="KW-0548">Nucleotidyltransferase</keyword>
<dbReference type="AlphaFoldDB" id="A0A0B8PJY7"/>
<keyword evidence="10" id="KW-0862">Zinc</keyword>
<dbReference type="NCBIfam" id="TIGR00209">
    <property type="entry name" value="galT_1"/>
    <property type="match status" value="1"/>
</dbReference>
<evidence type="ECO:0000313" key="18">
    <source>
        <dbReference type="Proteomes" id="UP000031670"/>
    </source>
</evidence>
<evidence type="ECO:0000256" key="11">
    <source>
        <dbReference type="ARBA" id="ARBA00023144"/>
    </source>
</evidence>
<dbReference type="Gene3D" id="3.30.428.10">
    <property type="entry name" value="HIT-like"/>
    <property type="match status" value="2"/>
</dbReference>
<dbReference type="GO" id="GO:0008108">
    <property type="term" value="F:UDP-glucose:hexose-1-phosphate uridylyltransferase activity"/>
    <property type="evidence" value="ECO:0007669"/>
    <property type="project" value="UniProtKB-UniRule"/>
</dbReference>
<dbReference type="Pfam" id="PF02744">
    <property type="entry name" value="GalP_UDP_tr_C"/>
    <property type="match status" value="1"/>
</dbReference>
<dbReference type="InterPro" id="IPR005849">
    <property type="entry name" value="GalP_Utransf_N"/>
</dbReference>
<evidence type="ECO:0000256" key="14">
    <source>
        <dbReference type="RuleBase" id="RU000506"/>
    </source>
</evidence>
<evidence type="ECO:0000256" key="8">
    <source>
        <dbReference type="ARBA" id="ARBA00022695"/>
    </source>
</evidence>
<dbReference type="PANTHER" id="PTHR11943:SF1">
    <property type="entry name" value="GALACTOSE-1-PHOSPHATE URIDYLYLTRANSFERASE"/>
    <property type="match status" value="1"/>
</dbReference>
<comment type="catalytic activity">
    <reaction evidence="1 14">
        <text>alpha-D-galactose 1-phosphate + UDP-alpha-D-glucose = alpha-D-glucose 1-phosphate + UDP-alpha-D-galactose</text>
        <dbReference type="Rhea" id="RHEA:13989"/>
        <dbReference type="ChEBI" id="CHEBI:58336"/>
        <dbReference type="ChEBI" id="CHEBI:58601"/>
        <dbReference type="ChEBI" id="CHEBI:58885"/>
        <dbReference type="ChEBI" id="CHEBI:66914"/>
        <dbReference type="EC" id="2.7.7.12"/>
    </reaction>
</comment>
<keyword evidence="12 14" id="KW-0119">Carbohydrate metabolism</keyword>
<feature type="domain" description="Galactose-1-phosphate uridyl transferase C-terminal" evidence="16">
    <location>
        <begin position="37"/>
        <end position="201"/>
    </location>
</feature>
<evidence type="ECO:0000256" key="10">
    <source>
        <dbReference type="ARBA" id="ARBA00022833"/>
    </source>
</evidence>
<evidence type="ECO:0000256" key="9">
    <source>
        <dbReference type="ARBA" id="ARBA00022723"/>
    </source>
</evidence>
<dbReference type="InterPro" id="IPR036265">
    <property type="entry name" value="HIT-like_sf"/>
</dbReference>
<protein>
    <recommendedName>
        <fullName evidence="6 13">Galactose-1-phosphate uridylyltransferase</fullName>
        <ecNumber evidence="5 13">2.7.7.12</ecNumber>
    </recommendedName>
</protein>
<evidence type="ECO:0000256" key="5">
    <source>
        <dbReference type="ARBA" id="ARBA00012384"/>
    </source>
</evidence>
<dbReference type="InterPro" id="IPR001937">
    <property type="entry name" value="GalP_UDPtransf1"/>
</dbReference>
<dbReference type="Proteomes" id="UP000031670">
    <property type="component" value="Unassembled WGS sequence"/>
</dbReference>
<evidence type="ECO:0000256" key="1">
    <source>
        <dbReference type="ARBA" id="ARBA00001107"/>
    </source>
</evidence>
<dbReference type="FunFam" id="3.30.428.10:FF:000001">
    <property type="entry name" value="Galactose-1-phosphate uridylyltransferase"/>
    <property type="match status" value="1"/>
</dbReference>
<evidence type="ECO:0000256" key="2">
    <source>
        <dbReference type="ARBA" id="ARBA00001947"/>
    </source>
</evidence>
<dbReference type="InterPro" id="IPR019779">
    <property type="entry name" value="GalP_UDPtransf1_His-AS"/>
</dbReference>
<evidence type="ECO:0000256" key="13">
    <source>
        <dbReference type="NCBIfam" id="TIGR00209"/>
    </source>
</evidence>
<evidence type="ECO:0000256" key="12">
    <source>
        <dbReference type="ARBA" id="ARBA00023277"/>
    </source>
</evidence>
<accession>A0A0B8PJY7</accession>
<keyword evidence="11 14" id="KW-0299">Galactose metabolism</keyword>
<reference evidence="17 18" key="2">
    <citation type="submission" date="2015-01" db="EMBL/GenBank/DDBJ databases">
        <authorList>
            <consortium name="NBRP consortium"/>
            <person name="Sawabe T."/>
            <person name="Meirelles P."/>
            <person name="Feng G."/>
            <person name="Sayaka M."/>
            <person name="Hattori M."/>
            <person name="Ohkuma M."/>
        </authorList>
    </citation>
    <scope>NUCLEOTIDE SEQUENCE [LARGE SCALE GENOMIC DNA]</scope>
    <source>
        <strain evidence="17 18">JCM19232</strain>
    </source>
</reference>
<keyword evidence="9 14" id="KW-0479">Metal-binding</keyword>
<feature type="domain" description="Galactose-1-phosphate uridyl transferase N-terminal" evidence="15">
    <location>
        <begin position="1"/>
        <end position="29"/>
    </location>
</feature>
<name>A0A0B8PJY7_9VIBR</name>
<evidence type="ECO:0000259" key="16">
    <source>
        <dbReference type="Pfam" id="PF02744"/>
    </source>
</evidence>
<comment type="pathway">
    <text evidence="3 14">Carbohydrate metabolism; galactose metabolism.</text>
</comment>
<evidence type="ECO:0000313" key="17">
    <source>
        <dbReference type="EMBL" id="GAM65002.1"/>
    </source>
</evidence>